<gene>
    <name evidence="1" type="ORF">PoMZ_05167</name>
</gene>
<name>A0A4P7NML4_PYROR</name>
<reference evidence="1 2" key="1">
    <citation type="journal article" date="2019" name="Mol. Biol. Evol.">
        <title>Blast fungal genomes show frequent chromosomal changes, gene gains and losses, and effector gene turnover.</title>
        <authorList>
            <person name="Gomez Luciano L.B."/>
            <person name="Jason Tsai I."/>
            <person name="Chuma I."/>
            <person name="Tosa Y."/>
            <person name="Chen Y.H."/>
            <person name="Li J.Y."/>
            <person name="Li M.Y."/>
            <person name="Jade Lu M.Y."/>
            <person name="Nakayashiki H."/>
            <person name="Li W.H."/>
        </authorList>
    </citation>
    <scope>NUCLEOTIDE SEQUENCE [LARGE SCALE GENOMIC DNA]</scope>
    <source>
        <strain evidence="1">MZ5-1-6</strain>
    </source>
</reference>
<accession>A0A4P7NML4</accession>
<proteinExistence type="predicted"/>
<dbReference type="EMBL" id="CP034209">
    <property type="protein sequence ID" value="QBZ63485.1"/>
    <property type="molecule type" value="Genomic_DNA"/>
</dbReference>
<protein>
    <submittedName>
        <fullName evidence="1">Uncharacterized protein</fullName>
    </submittedName>
</protein>
<evidence type="ECO:0000313" key="2">
    <source>
        <dbReference type="Proteomes" id="UP000294847"/>
    </source>
</evidence>
<evidence type="ECO:0000313" key="1">
    <source>
        <dbReference type="EMBL" id="QBZ63485.1"/>
    </source>
</evidence>
<dbReference type="AlphaFoldDB" id="A0A4P7NML4"/>
<dbReference type="Proteomes" id="UP000294847">
    <property type="component" value="Chromosome 6"/>
</dbReference>
<sequence>MSRDVEAGCIGLNTQEFKRGTAAKPSAFLLPPEQQVRIILITTSAQVCSFPGRQIGQEDKLRVYAEFFIVLCSFPGRPSN</sequence>
<organism evidence="1 2">
    <name type="scientific">Pyricularia oryzae</name>
    <name type="common">Rice blast fungus</name>
    <name type="synonym">Magnaporthe oryzae</name>
    <dbReference type="NCBI Taxonomy" id="318829"/>
    <lineage>
        <taxon>Eukaryota</taxon>
        <taxon>Fungi</taxon>
        <taxon>Dikarya</taxon>
        <taxon>Ascomycota</taxon>
        <taxon>Pezizomycotina</taxon>
        <taxon>Sordariomycetes</taxon>
        <taxon>Sordariomycetidae</taxon>
        <taxon>Magnaporthales</taxon>
        <taxon>Pyriculariaceae</taxon>
        <taxon>Pyricularia</taxon>
    </lineage>
</organism>